<organism evidence="3 4">
    <name type="scientific">Metabacillus lacus</name>
    <dbReference type="NCBI Taxonomy" id="1983721"/>
    <lineage>
        <taxon>Bacteria</taxon>
        <taxon>Bacillati</taxon>
        <taxon>Bacillota</taxon>
        <taxon>Bacilli</taxon>
        <taxon>Bacillales</taxon>
        <taxon>Bacillaceae</taxon>
        <taxon>Metabacillus</taxon>
    </lineage>
</organism>
<gene>
    <name evidence="3" type="ORF">GJU40_08325</name>
</gene>
<keyword evidence="1" id="KW-0732">Signal</keyword>
<dbReference type="Gene3D" id="1.10.530.10">
    <property type="match status" value="1"/>
</dbReference>
<proteinExistence type="predicted"/>
<comment type="caution">
    <text evidence="3">The sequence shown here is derived from an EMBL/GenBank/DDBJ whole genome shotgun (WGS) entry which is preliminary data.</text>
</comment>
<dbReference type="RefSeq" id="WP_154307297.1">
    <property type="nucleotide sequence ID" value="NZ_WKKI01000012.1"/>
</dbReference>
<dbReference type="InterPro" id="IPR023346">
    <property type="entry name" value="Lysozyme-like_dom_sf"/>
</dbReference>
<feature type="signal peptide" evidence="1">
    <location>
        <begin position="1"/>
        <end position="22"/>
    </location>
</feature>
<evidence type="ECO:0000313" key="3">
    <source>
        <dbReference type="EMBL" id="MRX72155.1"/>
    </source>
</evidence>
<sequence length="480" mass="54707">MKVFLKAVMFSLLLFVPVQTFAAGEDTELSVKEKKEFMTKTAQEHNIPPELLKAIAYSETAFMQFKNGQPIVAADGGIGIMQITMSDAEYASRGIDKEKLLWDTKYNIEWGAKILKEKWNWAGTHIPKINNHHPHMLEHWYFSVMAYNGVSRRNDPNHSSSTYQDKVYRYIKDHALVDMRSFSFQTGYNAQNSLRFPVMSYQWKDANTRAMSTLKKGEKVITKSGNSNLRNGPDTVGTSVIASVPGYSAVEIVRGPYESQRVENFFSFFEVKVNGRTGYLATTNLQELVIPQVDISLLPRKESVGRLVISRDVPIMTRNGNGETLFRMAKRGEMLRLYGTSGASYYIGGQQYVNFDSSKMNVMIGRLSTQGPTRMYKKTGNKLELFRTIGKGENIRIYNYDDQNYDVGGGYVIPKTERQTRYYLGFTKVKSDTVLYRPDGTPERTLKAGESFRTYEISPDSYDLGGGYYVRKDRVEYLPH</sequence>
<evidence type="ECO:0000259" key="2">
    <source>
        <dbReference type="Pfam" id="PF01464"/>
    </source>
</evidence>
<dbReference type="OrthoDB" id="2690990at2"/>
<dbReference type="Proteomes" id="UP000448867">
    <property type="component" value="Unassembled WGS sequence"/>
</dbReference>
<feature type="domain" description="Transglycosylase SLT" evidence="2">
    <location>
        <begin position="39"/>
        <end position="154"/>
    </location>
</feature>
<name>A0A7X2LX40_9BACI</name>
<protein>
    <submittedName>
        <fullName evidence="3">Transglycosylase SLT domain-containing protein</fullName>
    </submittedName>
</protein>
<keyword evidence="4" id="KW-1185">Reference proteome</keyword>
<dbReference type="AlphaFoldDB" id="A0A7X2LX40"/>
<dbReference type="Pfam" id="PF01464">
    <property type="entry name" value="SLT"/>
    <property type="match status" value="1"/>
</dbReference>
<evidence type="ECO:0000256" key="1">
    <source>
        <dbReference type="SAM" id="SignalP"/>
    </source>
</evidence>
<dbReference type="EMBL" id="WKKI01000012">
    <property type="protein sequence ID" value="MRX72155.1"/>
    <property type="molecule type" value="Genomic_DNA"/>
</dbReference>
<dbReference type="InterPro" id="IPR008258">
    <property type="entry name" value="Transglycosylase_SLT_dom_1"/>
</dbReference>
<evidence type="ECO:0000313" key="4">
    <source>
        <dbReference type="Proteomes" id="UP000448867"/>
    </source>
</evidence>
<dbReference type="SUPFAM" id="SSF53955">
    <property type="entry name" value="Lysozyme-like"/>
    <property type="match status" value="1"/>
</dbReference>
<accession>A0A7X2LX40</accession>
<feature type="chain" id="PRO_5030719940" evidence="1">
    <location>
        <begin position="23"/>
        <end position="480"/>
    </location>
</feature>
<reference evidence="3 4" key="1">
    <citation type="submission" date="2019-11" db="EMBL/GenBank/DDBJ databases">
        <title>Bacillus lacus genome.</title>
        <authorList>
            <person name="Allen C.J."/>
            <person name="Newman J.D."/>
        </authorList>
    </citation>
    <scope>NUCLEOTIDE SEQUENCE [LARGE SCALE GENOMIC DNA]</scope>
    <source>
        <strain evidence="3 4">KCTC 33946</strain>
    </source>
</reference>